<dbReference type="InterPro" id="IPR052157">
    <property type="entry name" value="BCAA_transport_permease"/>
</dbReference>
<dbReference type="RefSeq" id="WP_066503401.1">
    <property type="nucleotide sequence ID" value="NZ_LNCU01000036.1"/>
</dbReference>
<protein>
    <submittedName>
        <fullName evidence="10">ABC transporter permease</fullName>
    </submittedName>
</protein>
<keyword evidence="4 9" id="KW-0812">Transmembrane</keyword>
<comment type="subcellular location">
    <subcellularLocation>
        <location evidence="1">Cell membrane</location>
        <topology evidence="1">Multi-pass membrane protein</topology>
    </subcellularLocation>
</comment>
<dbReference type="PANTHER" id="PTHR11795">
    <property type="entry name" value="BRANCHED-CHAIN AMINO ACID TRANSPORT SYSTEM PERMEASE PROTEIN LIVH"/>
    <property type="match status" value="1"/>
</dbReference>
<feature type="transmembrane region" description="Helical" evidence="9">
    <location>
        <begin position="137"/>
        <end position="161"/>
    </location>
</feature>
<keyword evidence="6 9" id="KW-1133">Transmembrane helix</keyword>
<keyword evidence="5" id="KW-0029">Amino-acid transport</keyword>
<evidence type="ECO:0000313" key="10">
    <source>
        <dbReference type="EMBL" id="KWV58631.1"/>
    </source>
</evidence>
<evidence type="ECO:0000256" key="2">
    <source>
        <dbReference type="ARBA" id="ARBA00022448"/>
    </source>
</evidence>
<keyword evidence="11" id="KW-1185">Reference proteome</keyword>
<dbReference type="EMBL" id="LNCU01000036">
    <property type="protein sequence ID" value="KWV58631.1"/>
    <property type="molecule type" value="Genomic_DNA"/>
</dbReference>
<feature type="transmembrane region" description="Helical" evidence="9">
    <location>
        <begin position="264"/>
        <end position="285"/>
    </location>
</feature>
<evidence type="ECO:0000256" key="8">
    <source>
        <dbReference type="ARBA" id="ARBA00037998"/>
    </source>
</evidence>
<keyword evidence="3" id="KW-1003">Cell membrane</keyword>
<feature type="transmembrane region" description="Helical" evidence="9">
    <location>
        <begin position="37"/>
        <end position="56"/>
    </location>
</feature>
<dbReference type="GO" id="GO:0022857">
    <property type="term" value="F:transmembrane transporter activity"/>
    <property type="evidence" value="ECO:0007669"/>
    <property type="project" value="InterPro"/>
</dbReference>
<reference evidence="10 11" key="1">
    <citation type="submission" date="2015-11" db="EMBL/GenBank/DDBJ databases">
        <title>Draft Genome Sequence of the Strain BR 10303 (Bradyrhizobium sp.) isolated from nodules of Centrolobium paraense.</title>
        <authorList>
            <person name="Zelli J.E."/>
            <person name="Simoes-Araujo J.L."/>
            <person name="Barauna A.C."/>
            <person name="Silva K."/>
        </authorList>
    </citation>
    <scope>NUCLEOTIDE SEQUENCE [LARGE SCALE GENOMIC DNA]</scope>
    <source>
        <strain evidence="10 11">BR 10303</strain>
    </source>
</reference>
<feature type="transmembrane region" description="Helical" evidence="9">
    <location>
        <begin position="6"/>
        <end position="30"/>
    </location>
</feature>
<dbReference type="GO" id="GO:0005886">
    <property type="term" value="C:plasma membrane"/>
    <property type="evidence" value="ECO:0007669"/>
    <property type="project" value="UniProtKB-SubCell"/>
</dbReference>
<dbReference type="CDD" id="cd06582">
    <property type="entry name" value="TM_PBP1_LivH_like"/>
    <property type="match status" value="1"/>
</dbReference>
<dbReference type="InterPro" id="IPR001851">
    <property type="entry name" value="ABC_transp_permease"/>
</dbReference>
<keyword evidence="2" id="KW-0813">Transport</keyword>
<feature type="transmembrane region" description="Helical" evidence="9">
    <location>
        <begin position="190"/>
        <end position="211"/>
    </location>
</feature>
<evidence type="ECO:0000256" key="4">
    <source>
        <dbReference type="ARBA" id="ARBA00022692"/>
    </source>
</evidence>
<feature type="transmembrane region" description="Helical" evidence="9">
    <location>
        <begin position="231"/>
        <end position="252"/>
    </location>
</feature>
<evidence type="ECO:0000256" key="6">
    <source>
        <dbReference type="ARBA" id="ARBA00022989"/>
    </source>
</evidence>
<evidence type="ECO:0000256" key="1">
    <source>
        <dbReference type="ARBA" id="ARBA00004651"/>
    </source>
</evidence>
<evidence type="ECO:0000313" key="11">
    <source>
        <dbReference type="Proteomes" id="UP000057737"/>
    </source>
</evidence>
<proteinExistence type="inferred from homology"/>
<accession>A0A109K0L9</accession>
<evidence type="ECO:0000256" key="5">
    <source>
        <dbReference type="ARBA" id="ARBA00022970"/>
    </source>
</evidence>
<comment type="similarity">
    <text evidence="8">Belongs to the binding-protein-dependent transport system permease family. LivHM subfamily.</text>
</comment>
<dbReference type="AlphaFoldDB" id="A0A109K0L9"/>
<dbReference type="OrthoDB" id="9807115at2"/>
<evidence type="ECO:0000256" key="7">
    <source>
        <dbReference type="ARBA" id="ARBA00023136"/>
    </source>
</evidence>
<feature type="transmembrane region" description="Helical" evidence="9">
    <location>
        <begin position="62"/>
        <end position="84"/>
    </location>
</feature>
<keyword evidence="7 9" id="KW-0472">Membrane</keyword>
<organism evidence="10 11">
    <name type="scientific">Bradyrhizobium macuxiense</name>
    <dbReference type="NCBI Taxonomy" id="1755647"/>
    <lineage>
        <taxon>Bacteria</taxon>
        <taxon>Pseudomonadati</taxon>
        <taxon>Pseudomonadota</taxon>
        <taxon>Alphaproteobacteria</taxon>
        <taxon>Hyphomicrobiales</taxon>
        <taxon>Nitrobacteraceae</taxon>
        <taxon>Bradyrhizobium</taxon>
    </lineage>
</organism>
<sequence length="288" mass="30688">MIWVETLINGALLGGLYALLGIGLALVFGVMRVVNIAHGEFMVLSAFCAVFLANLFPTVPPLLMLIPVIALSFAVGWIYQAVIVNRVVTSPDPLSPLLLTFGVSVILRNVMVEVFGADVRSLQVGELSRASLEIGGLNIGIMPLLTLVLAALLFMVLQLILRHTEFGRIVRATADRRDIVRLSGVKPDRVYNYVMGLSLALGAIGGVLLAVRSSFTPFSGAERLLIAFEVVVLGGLGSFWGALLGGIALGMAQLIGLKIDPNAGLLYAHLLFFIMLLIRPSGLVASKV</sequence>
<evidence type="ECO:0000256" key="3">
    <source>
        <dbReference type="ARBA" id="ARBA00022475"/>
    </source>
</evidence>
<dbReference type="GO" id="GO:0006865">
    <property type="term" value="P:amino acid transport"/>
    <property type="evidence" value="ECO:0007669"/>
    <property type="project" value="UniProtKB-KW"/>
</dbReference>
<gene>
    <name evidence="10" type="ORF">AS156_34210</name>
</gene>
<dbReference type="Pfam" id="PF02653">
    <property type="entry name" value="BPD_transp_2"/>
    <property type="match status" value="1"/>
</dbReference>
<evidence type="ECO:0000256" key="9">
    <source>
        <dbReference type="SAM" id="Phobius"/>
    </source>
</evidence>
<name>A0A109K0L9_9BRAD</name>
<comment type="caution">
    <text evidence="10">The sequence shown here is derived from an EMBL/GenBank/DDBJ whole genome shotgun (WGS) entry which is preliminary data.</text>
</comment>
<dbReference type="PANTHER" id="PTHR11795:SF445">
    <property type="entry name" value="AMINO ACID ABC TRANSPORTER PERMEASE PROTEIN"/>
    <property type="match status" value="1"/>
</dbReference>
<dbReference type="Proteomes" id="UP000057737">
    <property type="component" value="Unassembled WGS sequence"/>
</dbReference>